<proteinExistence type="predicted"/>
<reference evidence="1" key="1">
    <citation type="submission" date="2019-08" db="EMBL/GenBank/DDBJ databases">
        <authorList>
            <person name="Kucharzyk K."/>
            <person name="Murdoch R.W."/>
            <person name="Higgins S."/>
            <person name="Loffler F."/>
        </authorList>
    </citation>
    <scope>NUCLEOTIDE SEQUENCE</scope>
</reference>
<organism evidence="1">
    <name type="scientific">bioreactor metagenome</name>
    <dbReference type="NCBI Taxonomy" id="1076179"/>
    <lineage>
        <taxon>unclassified sequences</taxon>
        <taxon>metagenomes</taxon>
        <taxon>ecological metagenomes</taxon>
    </lineage>
</organism>
<evidence type="ECO:0000313" key="1">
    <source>
        <dbReference type="EMBL" id="MPN22021.1"/>
    </source>
</evidence>
<dbReference type="EMBL" id="VSSQ01070160">
    <property type="protein sequence ID" value="MPN22021.1"/>
    <property type="molecule type" value="Genomic_DNA"/>
</dbReference>
<name>A0A645G581_9ZZZZ</name>
<comment type="caution">
    <text evidence="1">The sequence shown here is derived from an EMBL/GenBank/DDBJ whole genome shotgun (WGS) entry which is preliminary data.</text>
</comment>
<dbReference type="AlphaFoldDB" id="A0A645G581"/>
<accession>A0A645G581</accession>
<sequence>MKKNQFYHDLRLDNENKEVTLMTGTKGLHND</sequence>
<gene>
    <name evidence="1" type="ORF">SDC9_169404</name>
</gene>
<protein>
    <submittedName>
        <fullName evidence="1">Uncharacterized protein</fullName>
    </submittedName>
</protein>